<evidence type="ECO:0000256" key="2">
    <source>
        <dbReference type="ARBA" id="ARBA00006337"/>
    </source>
</evidence>
<comment type="subcellular location">
    <subcellularLocation>
        <location evidence="1">Cell membrane</location>
        <topology evidence="1">Multi-pass membrane protein</topology>
    </subcellularLocation>
</comment>
<evidence type="ECO:0000256" key="11">
    <source>
        <dbReference type="SAM" id="MobiDB-lite"/>
    </source>
</evidence>
<dbReference type="Gene3D" id="3.10.580.10">
    <property type="entry name" value="CBS-domain"/>
    <property type="match status" value="1"/>
</dbReference>
<dbReference type="PROSITE" id="PS51846">
    <property type="entry name" value="CNNM"/>
    <property type="match status" value="1"/>
</dbReference>
<dbReference type="InterPro" id="IPR000644">
    <property type="entry name" value="CBS_dom"/>
</dbReference>
<protein>
    <submittedName>
        <fullName evidence="15">Putative Mg2+ and Co2+ transporter CorB</fullName>
    </submittedName>
</protein>
<dbReference type="Proteomes" id="UP000002964">
    <property type="component" value="Unassembled WGS sequence"/>
</dbReference>
<evidence type="ECO:0000256" key="5">
    <source>
        <dbReference type="ARBA" id="ARBA00022737"/>
    </source>
</evidence>
<dbReference type="InterPro" id="IPR002550">
    <property type="entry name" value="CNNM"/>
</dbReference>
<comment type="similarity">
    <text evidence="2">Belongs to the UPF0053 family.</text>
</comment>
<evidence type="ECO:0000256" key="9">
    <source>
        <dbReference type="PROSITE-ProRule" id="PRU00703"/>
    </source>
</evidence>
<evidence type="ECO:0000256" key="6">
    <source>
        <dbReference type="ARBA" id="ARBA00022989"/>
    </source>
</evidence>
<dbReference type="STRING" id="631362.Thi970DRAFT_03247"/>
<dbReference type="InterPro" id="IPR044751">
    <property type="entry name" value="Ion_transp-like_CBS"/>
</dbReference>
<dbReference type="AlphaFoldDB" id="H8Z690"/>
<feature type="transmembrane region" description="Helical" evidence="12">
    <location>
        <begin position="92"/>
        <end position="112"/>
    </location>
</feature>
<dbReference type="PANTHER" id="PTHR22777:SF32">
    <property type="entry name" value="UPF0053 INNER MEMBRANE PROTEIN YFJD"/>
    <property type="match status" value="1"/>
</dbReference>
<dbReference type="PANTHER" id="PTHR22777">
    <property type="entry name" value="HEMOLYSIN-RELATED"/>
    <property type="match status" value="1"/>
</dbReference>
<dbReference type="Pfam" id="PF00571">
    <property type="entry name" value="CBS"/>
    <property type="match status" value="1"/>
</dbReference>
<keyword evidence="16" id="KW-1185">Reference proteome</keyword>
<dbReference type="InterPro" id="IPR036318">
    <property type="entry name" value="FAD-bd_PCMH-like_sf"/>
</dbReference>
<evidence type="ECO:0000313" key="15">
    <source>
        <dbReference type="EMBL" id="EIC19657.1"/>
    </source>
</evidence>
<dbReference type="RefSeq" id="WP_009150062.1">
    <property type="nucleotide sequence ID" value="NZ_CP121471.1"/>
</dbReference>
<dbReference type="InterPro" id="IPR046342">
    <property type="entry name" value="CBS_dom_sf"/>
</dbReference>
<evidence type="ECO:0000256" key="4">
    <source>
        <dbReference type="ARBA" id="ARBA00022692"/>
    </source>
</evidence>
<dbReference type="Pfam" id="PF03471">
    <property type="entry name" value="CorC_HlyC"/>
    <property type="match status" value="1"/>
</dbReference>
<feature type="transmembrane region" description="Helical" evidence="12">
    <location>
        <begin position="62"/>
        <end position="86"/>
    </location>
</feature>
<dbReference type="Gene3D" id="3.30.465.10">
    <property type="match status" value="1"/>
</dbReference>
<dbReference type="EMBL" id="JH603170">
    <property type="protein sequence ID" value="EIC19657.1"/>
    <property type="molecule type" value="Genomic_DNA"/>
</dbReference>
<feature type="domain" description="CBS" evidence="13">
    <location>
        <begin position="274"/>
        <end position="330"/>
    </location>
</feature>
<dbReference type="InterPro" id="IPR016169">
    <property type="entry name" value="FAD-bd_PCMH_sub2"/>
</dbReference>
<dbReference type="CDD" id="cd04590">
    <property type="entry name" value="CBS_pair_CorC_HlyC_assoc"/>
    <property type="match status" value="1"/>
</dbReference>
<accession>H8Z690</accession>
<organism evidence="15 16">
    <name type="scientific">Thiorhodovibrio frisius</name>
    <dbReference type="NCBI Taxonomy" id="631362"/>
    <lineage>
        <taxon>Bacteria</taxon>
        <taxon>Pseudomonadati</taxon>
        <taxon>Pseudomonadota</taxon>
        <taxon>Gammaproteobacteria</taxon>
        <taxon>Chromatiales</taxon>
        <taxon>Chromatiaceae</taxon>
        <taxon>Thiorhodovibrio</taxon>
    </lineage>
</organism>
<dbReference type="OrthoDB" id="9797674at2"/>
<dbReference type="SUPFAM" id="SSF56176">
    <property type="entry name" value="FAD-binding/transporter-associated domain-like"/>
    <property type="match status" value="1"/>
</dbReference>
<reference evidence="16" key="1">
    <citation type="submission" date="2011-06" db="EMBL/GenBank/DDBJ databases">
        <authorList>
            <consortium name="US DOE Joint Genome Institute (JGI-PGF)"/>
            <person name="Lucas S."/>
            <person name="Han J."/>
            <person name="Lapidus A."/>
            <person name="Cheng J.-F."/>
            <person name="Goodwin L."/>
            <person name="Pitluck S."/>
            <person name="Peters L."/>
            <person name="Land M.L."/>
            <person name="Hauser L."/>
            <person name="Vogl K."/>
            <person name="Liu Z."/>
            <person name="Overmann J."/>
            <person name="Frigaard N.-U."/>
            <person name="Bryant D.A."/>
            <person name="Woyke T.J."/>
        </authorList>
    </citation>
    <scope>NUCLEOTIDE SEQUENCE [LARGE SCALE GENOMIC DNA]</scope>
    <source>
        <strain evidence="16">970</strain>
    </source>
</reference>
<evidence type="ECO:0000256" key="1">
    <source>
        <dbReference type="ARBA" id="ARBA00004651"/>
    </source>
</evidence>
<evidence type="ECO:0000259" key="14">
    <source>
        <dbReference type="PROSITE" id="PS51846"/>
    </source>
</evidence>
<keyword evidence="5" id="KW-0677">Repeat</keyword>
<keyword evidence="3" id="KW-1003">Cell membrane</keyword>
<reference evidence="15 16" key="2">
    <citation type="submission" date="2011-11" db="EMBL/GenBank/DDBJ databases">
        <authorList>
            <consortium name="US DOE Joint Genome Institute"/>
            <person name="Lucas S."/>
            <person name="Han J."/>
            <person name="Lapidus A."/>
            <person name="Cheng J.-F."/>
            <person name="Goodwin L."/>
            <person name="Pitluck S."/>
            <person name="Peters L."/>
            <person name="Ovchinnikova G."/>
            <person name="Zhang X."/>
            <person name="Detter J.C."/>
            <person name="Han C."/>
            <person name="Tapia R."/>
            <person name="Land M."/>
            <person name="Hauser L."/>
            <person name="Kyrpides N."/>
            <person name="Ivanova N."/>
            <person name="Pagani I."/>
            <person name="Vogl K."/>
            <person name="Liu Z."/>
            <person name="Overmann J."/>
            <person name="Frigaard N.-U."/>
            <person name="Bryant D."/>
            <person name="Woyke T."/>
        </authorList>
    </citation>
    <scope>NUCLEOTIDE SEQUENCE [LARGE SCALE GENOMIC DNA]</scope>
    <source>
        <strain evidence="15 16">970</strain>
    </source>
</reference>
<name>H8Z690_9GAMM</name>
<keyword evidence="8 10" id="KW-0472">Membrane</keyword>
<keyword evidence="6 10" id="KW-1133">Transmembrane helix</keyword>
<dbReference type="SMART" id="SM01091">
    <property type="entry name" value="CorC_HlyC"/>
    <property type="match status" value="1"/>
</dbReference>
<sequence>MNDPPLAGLFLALIGLLILSGFFSGSETALMTLNRYRLRHQADQGHRGAQLAQRLLERPDRLIGLILLGNNFVNILASSLATVIALRLGGEGAIAIAAGLLTLVVLVFSEVSPKTLAALHPERVAYPAAFVYVPLLRLLYPIVWLVNLIANSQLKLLGVRMDDQNGQALSREELRTVVTEAGAMIPERSRDMLLAILNLEQATVEDIMVPRHEVEGIDLQDDEEDILNTIKRSSYARLPLFDGSIDNVVGIFHARSALGGLPEGDELKDALCGLAREPYFVPEGTRLYQQLINFQRAKERMALIVDEYGDFQGMITLADLVEEIVGEITTDPSDSFPDIHRNEDGSLLLDGSINVRELNRALRWELPTDGPKTLNGLILDYMETIPEPGTSLKLSGYPLEILQADDTAVKTVKTIAQEQLESDAAAPPIAAPEYSKHGTA</sequence>
<feature type="region of interest" description="Disordered" evidence="11">
    <location>
        <begin position="421"/>
        <end position="440"/>
    </location>
</feature>
<evidence type="ECO:0000256" key="3">
    <source>
        <dbReference type="ARBA" id="ARBA00022475"/>
    </source>
</evidence>
<dbReference type="GO" id="GO:0050660">
    <property type="term" value="F:flavin adenine dinucleotide binding"/>
    <property type="evidence" value="ECO:0007669"/>
    <property type="project" value="InterPro"/>
</dbReference>
<evidence type="ECO:0000259" key="13">
    <source>
        <dbReference type="PROSITE" id="PS51371"/>
    </source>
</evidence>
<evidence type="ECO:0000256" key="10">
    <source>
        <dbReference type="PROSITE-ProRule" id="PRU01193"/>
    </source>
</evidence>
<dbReference type="HOGENOM" id="CLU_015237_4_1_6"/>
<dbReference type="InterPro" id="IPR005170">
    <property type="entry name" value="Transptr-assoc_dom"/>
</dbReference>
<keyword evidence="7 9" id="KW-0129">CBS domain</keyword>
<evidence type="ECO:0000256" key="12">
    <source>
        <dbReference type="SAM" id="Phobius"/>
    </source>
</evidence>
<dbReference type="Pfam" id="PF01595">
    <property type="entry name" value="CNNM"/>
    <property type="match status" value="1"/>
</dbReference>
<feature type="domain" description="CNNM transmembrane" evidence="14">
    <location>
        <begin position="2"/>
        <end position="192"/>
    </location>
</feature>
<dbReference type="SUPFAM" id="SSF54631">
    <property type="entry name" value="CBS-domain pair"/>
    <property type="match status" value="1"/>
</dbReference>
<dbReference type="PROSITE" id="PS51371">
    <property type="entry name" value="CBS"/>
    <property type="match status" value="1"/>
</dbReference>
<feature type="transmembrane region" description="Helical" evidence="12">
    <location>
        <begin position="6"/>
        <end position="30"/>
    </location>
</feature>
<proteinExistence type="inferred from homology"/>
<dbReference type="GO" id="GO:0005886">
    <property type="term" value="C:plasma membrane"/>
    <property type="evidence" value="ECO:0007669"/>
    <property type="project" value="UniProtKB-SubCell"/>
</dbReference>
<feature type="transmembrane region" description="Helical" evidence="12">
    <location>
        <begin position="124"/>
        <end position="146"/>
    </location>
</feature>
<evidence type="ECO:0000313" key="16">
    <source>
        <dbReference type="Proteomes" id="UP000002964"/>
    </source>
</evidence>
<evidence type="ECO:0000256" key="8">
    <source>
        <dbReference type="ARBA" id="ARBA00023136"/>
    </source>
</evidence>
<gene>
    <name evidence="15" type="ORF">Thi970DRAFT_03247</name>
</gene>
<dbReference type="eggNOG" id="COG4536">
    <property type="taxonomic scope" value="Bacteria"/>
</dbReference>
<keyword evidence="4 10" id="KW-0812">Transmembrane</keyword>
<evidence type="ECO:0000256" key="7">
    <source>
        <dbReference type="ARBA" id="ARBA00023122"/>
    </source>
</evidence>